<name>A0AC35TXQ1_9BILA</name>
<protein>
    <submittedName>
        <fullName evidence="2">GPI ethanolamine phosphate transferase 1</fullName>
    </submittedName>
</protein>
<evidence type="ECO:0000313" key="2">
    <source>
        <dbReference type="WBParaSite" id="RSKR_0000538200.1"/>
    </source>
</evidence>
<sequence length="225" mass="25381">MVDYKKLHEDFVSNGVGSEAYVVPLQGIMGAMQIIMYLLARKQLFKEFSGLKLVCINFVVVVVPYILFMTVLAENIVPIFVTQVCIVMGQCFLLASHRNECVVANNKEANKNAFYFYEFDCLRTCVLIPTAIAILAVDFPVFPRTWAKTEFRGYSVMDVGTSGAFMLIAIADEIVIKKREMEGAKASKNNIVSSLIPPWLLLFIIGVYVHEEFTIFNFSSIPLEY</sequence>
<evidence type="ECO:0000313" key="1">
    <source>
        <dbReference type="Proteomes" id="UP000095286"/>
    </source>
</evidence>
<reference evidence="2" key="1">
    <citation type="submission" date="2016-11" db="UniProtKB">
        <authorList>
            <consortium name="WormBaseParasite"/>
        </authorList>
    </citation>
    <scope>IDENTIFICATION</scope>
    <source>
        <strain evidence="2">KR3021</strain>
    </source>
</reference>
<dbReference type="WBParaSite" id="RSKR_0000538200.1">
    <property type="protein sequence ID" value="RSKR_0000538200.1"/>
    <property type="gene ID" value="RSKR_0000538200"/>
</dbReference>
<dbReference type="Proteomes" id="UP000095286">
    <property type="component" value="Unplaced"/>
</dbReference>
<proteinExistence type="predicted"/>
<organism evidence="1 2">
    <name type="scientific">Rhabditophanes sp. KR3021</name>
    <dbReference type="NCBI Taxonomy" id="114890"/>
    <lineage>
        <taxon>Eukaryota</taxon>
        <taxon>Metazoa</taxon>
        <taxon>Ecdysozoa</taxon>
        <taxon>Nematoda</taxon>
        <taxon>Chromadorea</taxon>
        <taxon>Rhabditida</taxon>
        <taxon>Tylenchina</taxon>
        <taxon>Panagrolaimomorpha</taxon>
        <taxon>Strongyloidoidea</taxon>
        <taxon>Alloionematidae</taxon>
        <taxon>Rhabditophanes</taxon>
    </lineage>
</organism>
<accession>A0AC35TXQ1</accession>